<protein>
    <submittedName>
        <fullName evidence="2">Uncharacterized protein</fullName>
    </submittedName>
</protein>
<feature type="compositionally biased region" description="Basic and acidic residues" evidence="1">
    <location>
        <begin position="172"/>
        <end position="182"/>
    </location>
</feature>
<dbReference type="Proteomes" id="UP001301958">
    <property type="component" value="Unassembled WGS sequence"/>
</dbReference>
<feature type="region of interest" description="Disordered" evidence="1">
    <location>
        <begin position="1"/>
        <end position="113"/>
    </location>
</feature>
<gene>
    <name evidence="2" type="ORF">QBC38DRAFT_462924</name>
</gene>
<feature type="compositionally biased region" description="Basic and acidic residues" evidence="1">
    <location>
        <begin position="217"/>
        <end position="249"/>
    </location>
</feature>
<evidence type="ECO:0000313" key="2">
    <source>
        <dbReference type="EMBL" id="KAK4232506.1"/>
    </source>
</evidence>
<feature type="compositionally biased region" description="Basic residues" evidence="1">
    <location>
        <begin position="250"/>
        <end position="260"/>
    </location>
</feature>
<evidence type="ECO:0000313" key="3">
    <source>
        <dbReference type="Proteomes" id="UP001301958"/>
    </source>
</evidence>
<feature type="compositionally biased region" description="Low complexity" evidence="1">
    <location>
        <begin position="44"/>
        <end position="53"/>
    </location>
</feature>
<reference evidence="2" key="2">
    <citation type="submission" date="2023-05" db="EMBL/GenBank/DDBJ databases">
        <authorList>
            <consortium name="Lawrence Berkeley National Laboratory"/>
            <person name="Steindorff A."/>
            <person name="Hensen N."/>
            <person name="Bonometti L."/>
            <person name="Westerberg I."/>
            <person name="Brannstrom I.O."/>
            <person name="Guillou S."/>
            <person name="Cros-Aarteil S."/>
            <person name="Calhoun S."/>
            <person name="Haridas S."/>
            <person name="Kuo A."/>
            <person name="Mondo S."/>
            <person name="Pangilinan J."/>
            <person name="Riley R."/>
            <person name="Labutti K."/>
            <person name="Andreopoulos B."/>
            <person name="Lipzen A."/>
            <person name="Chen C."/>
            <person name="Yanf M."/>
            <person name="Daum C."/>
            <person name="Ng V."/>
            <person name="Clum A."/>
            <person name="Ohm R."/>
            <person name="Martin F."/>
            <person name="Silar P."/>
            <person name="Natvig D."/>
            <person name="Lalanne C."/>
            <person name="Gautier V."/>
            <person name="Ament-Velasquez S.L."/>
            <person name="Kruys A."/>
            <person name="Hutchinson M.I."/>
            <person name="Powell A.J."/>
            <person name="Barry K."/>
            <person name="Miller A.N."/>
            <person name="Grigoriev I.V."/>
            <person name="Debuchy R."/>
            <person name="Gladieux P."/>
            <person name="Thoren M.H."/>
            <person name="Johannesson H."/>
        </authorList>
    </citation>
    <scope>NUCLEOTIDE SEQUENCE</scope>
    <source>
        <strain evidence="2">CBS 990.96</strain>
    </source>
</reference>
<proteinExistence type="predicted"/>
<sequence length="260" mass="29043">MRSRAKSQARTTTIPSSVQQAAIPVPDANDIAELVSKYCNPPAQQQQQQQQQQDADSSMEEGEISTSKIPDRTASGVNSTSTATATAMSAPPKPTAGNNDGKKTTPTGPKVEYISPLEAMQRLLDKVPDLYDWLEMTEWHDAESRNSKLDRYRRAKALAAQRKKLEEEERKLLEEEEREKQLQRTASFKPTSASPHGIAASLLTSASSSPSTTTAQYKREWDYNDERDEQKRGPKSPRLSDRGRYDHYKPGGRRGHGRRG</sequence>
<evidence type="ECO:0000256" key="1">
    <source>
        <dbReference type="SAM" id="MobiDB-lite"/>
    </source>
</evidence>
<feature type="compositionally biased region" description="Polar residues" evidence="1">
    <location>
        <begin position="8"/>
        <end position="20"/>
    </location>
</feature>
<keyword evidence="3" id="KW-1185">Reference proteome</keyword>
<name>A0AAN7BZG3_9PEZI</name>
<feature type="compositionally biased region" description="Polar residues" evidence="1">
    <location>
        <begin position="185"/>
        <end position="194"/>
    </location>
</feature>
<comment type="caution">
    <text evidence="2">The sequence shown here is derived from an EMBL/GenBank/DDBJ whole genome shotgun (WGS) entry which is preliminary data.</text>
</comment>
<dbReference type="AlphaFoldDB" id="A0AAN7BZG3"/>
<accession>A0AAN7BZG3</accession>
<feature type="region of interest" description="Disordered" evidence="1">
    <location>
        <begin position="172"/>
        <end position="260"/>
    </location>
</feature>
<organism evidence="2 3">
    <name type="scientific">Podospora fimiseda</name>
    <dbReference type="NCBI Taxonomy" id="252190"/>
    <lineage>
        <taxon>Eukaryota</taxon>
        <taxon>Fungi</taxon>
        <taxon>Dikarya</taxon>
        <taxon>Ascomycota</taxon>
        <taxon>Pezizomycotina</taxon>
        <taxon>Sordariomycetes</taxon>
        <taxon>Sordariomycetidae</taxon>
        <taxon>Sordariales</taxon>
        <taxon>Podosporaceae</taxon>
        <taxon>Podospora</taxon>
    </lineage>
</organism>
<reference evidence="2" key="1">
    <citation type="journal article" date="2023" name="Mol. Phylogenet. Evol.">
        <title>Genome-scale phylogeny and comparative genomics of the fungal order Sordariales.</title>
        <authorList>
            <person name="Hensen N."/>
            <person name="Bonometti L."/>
            <person name="Westerberg I."/>
            <person name="Brannstrom I.O."/>
            <person name="Guillou S."/>
            <person name="Cros-Aarteil S."/>
            <person name="Calhoun S."/>
            <person name="Haridas S."/>
            <person name="Kuo A."/>
            <person name="Mondo S."/>
            <person name="Pangilinan J."/>
            <person name="Riley R."/>
            <person name="LaButti K."/>
            <person name="Andreopoulos B."/>
            <person name="Lipzen A."/>
            <person name="Chen C."/>
            <person name="Yan M."/>
            <person name="Daum C."/>
            <person name="Ng V."/>
            <person name="Clum A."/>
            <person name="Steindorff A."/>
            <person name="Ohm R.A."/>
            <person name="Martin F."/>
            <person name="Silar P."/>
            <person name="Natvig D.O."/>
            <person name="Lalanne C."/>
            <person name="Gautier V."/>
            <person name="Ament-Velasquez S.L."/>
            <person name="Kruys A."/>
            <person name="Hutchinson M.I."/>
            <person name="Powell A.J."/>
            <person name="Barry K."/>
            <person name="Miller A.N."/>
            <person name="Grigoriev I.V."/>
            <person name="Debuchy R."/>
            <person name="Gladieux P."/>
            <person name="Hiltunen Thoren M."/>
            <person name="Johannesson H."/>
        </authorList>
    </citation>
    <scope>NUCLEOTIDE SEQUENCE</scope>
    <source>
        <strain evidence="2">CBS 990.96</strain>
    </source>
</reference>
<feature type="compositionally biased region" description="Low complexity" evidence="1">
    <location>
        <begin position="199"/>
        <end position="215"/>
    </location>
</feature>
<feature type="compositionally biased region" description="Low complexity" evidence="1">
    <location>
        <begin position="73"/>
        <end position="90"/>
    </location>
</feature>
<dbReference type="EMBL" id="MU865287">
    <property type="protein sequence ID" value="KAK4232506.1"/>
    <property type="molecule type" value="Genomic_DNA"/>
</dbReference>